<dbReference type="GO" id="GO:0007095">
    <property type="term" value="P:mitotic G2 DNA damage checkpoint signaling"/>
    <property type="evidence" value="ECO:0007669"/>
    <property type="project" value="TreeGrafter"/>
</dbReference>
<reference evidence="3 4" key="1">
    <citation type="journal article" date="2010" name="Cell">
        <title>The genome of Naegleria gruberi illuminates early eukaryotic versatility.</title>
        <authorList>
            <person name="Fritz-Laylin L.K."/>
            <person name="Prochnik S.E."/>
            <person name="Ginger M.L."/>
            <person name="Dacks J.B."/>
            <person name="Carpenter M.L."/>
            <person name="Field M.C."/>
            <person name="Kuo A."/>
            <person name="Paredez A."/>
            <person name="Chapman J."/>
            <person name="Pham J."/>
            <person name="Shu S."/>
            <person name="Neupane R."/>
            <person name="Cipriano M."/>
            <person name="Mancuso J."/>
            <person name="Tu H."/>
            <person name="Salamov A."/>
            <person name="Lindquist E."/>
            <person name="Shapiro H."/>
            <person name="Lucas S."/>
            <person name="Grigoriev I.V."/>
            <person name="Cande W.Z."/>
            <person name="Fulton C."/>
            <person name="Rokhsar D.S."/>
            <person name="Dawson S.C."/>
        </authorList>
    </citation>
    <scope>NUCLEOTIDE SEQUENCE [LARGE SCALE GENOMIC DNA]</scope>
    <source>
        <strain evidence="3 4">NEG-M</strain>
    </source>
</reference>
<dbReference type="AlphaFoldDB" id="D2VMC5"/>
<dbReference type="InterPro" id="IPR049472">
    <property type="entry name" value="MRNIP_N"/>
</dbReference>
<evidence type="ECO:0000259" key="2">
    <source>
        <dbReference type="Pfam" id="PF15749"/>
    </source>
</evidence>
<feature type="compositionally biased region" description="Low complexity" evidence="1">
    <location>
        <begin position="165"/>
        <end position="185"/>
    </location>
</feature>
<dbReference type="KEGG" id="ngr:NAEGRDRAFT_50736"/>
<dbReference type="GO" id="GO:0005634">
    <property type="term" value="C:nucleus"/>
    <property type="evidence" value="ECO:0007669"/>
    <property type="project" value="TreeGrafter"/>
</dbReference>
<gene>
    <name evidence="3" type="ORF">NAEGRDRAFT_50736</name>
</gene>
<dbReference type="InParanoid" id="D2VMC5"/>
<evidence type="ECO:0000256" key="1">
    <source>
        <dbReference type="SAM" id="MobiDB-lite"/>
    </source>
</evidence>
<dbReference type="PANTHER" id="PTHR15863:SF2">
    <property type="entry name" value="MRN COMPLEX-INTERACTING PROTEIN"/>
    <property type="match status" value="1"/>
</dbReference>
<organism evidence="4">
    <name type="scientific">Naegleria gruberi</name>
    <name type="common">Amoeba</name>
    <dbReference type="NCBI Taxonomy" id="5762"/>
    <lineage>
        <taxon>Eukaryota</taxon>
        <taxon>Discoba</taxon>
        <taxon>Heterolobosea</taxon>
        <taxon>Tetramitia</taxon>
        <taxon>Eutetramitia</taxon>
        <taxon>Vahlkampfiidae</taxon>
        <taxon>Naegleria</taxon>
    </lineage>
</organism>
<dbReference type="VEuPathDB" id="AmoebaDB:NAEGRDRAFT_50736"/>
<feature type="domain" description="MRN complex-interacting protein N-terminal" evidence="2">
    <location>
        <begin position="7"/>
        <end position="100"/>
    </location>
</feature>
<dbReference type="STRING" id="5762.D2VMC5"/>
<feature type="compositionally biased region" description="Acidic residues" evidence="1">
    <location>
        <begin position="148"/>
        <end position="162"/>
    </location>
</feature>
<dbReference type="InterPro" id="IPR032739">
    <property type="entry name" value="MRNIP"/>
</dbReference>
<dbReference type="EMBL" id="GG738882">
    <property type="protein sequence ID" value="EFC42039.1"/>
    <property type="molecule type" value="Genomic_DNA"/>
</dbReference>
<name>D2VMC5_NAEGR</name>
<dbReference type="Pfam" id="PF15749">
    <property type="entry name" value="MRNIP"/>
    <property type="match status" value="1"/>
</dbReference>
<dbReference type="PANTHER" id="PTHR15863">
    <property type="entry name" value="MRN COMPLEX-INTERACTING PROTEIN"/>
    <property type="match status" value="1"/>
</dbReference>
<feature type="compositionally biased region" description="Basic and acidic residues" evidence="1">
    <location>
        <begin position="99"/>
        <end position="109"/>
    </location>
</feature>
<dbReference type="GO" id="GO:0003682">
    <property type="term" value="F:chromatin binding"/>
    <property type="evidence" value="ECO:0007669"/>
    <property type="project" value="TreeGrafter"/>
</dbReference>
<feature type="compositionally biased region" description="Basic residues" evidence="1">
    <location>
        <begin position="130"/>
        <end position="144"/>
    </location>
</feature>
<protein>
    <submittedName>
        <fullName evidence="3">Predicted protein</fullName>
    </submittedName>
</protein>
<evidence type="ECO:0000313" key="3">
    <source>
        <dbReference type="EMBL" id="EFC42039.1"/>
    </source>
</evidence>
<feature type="compositionally biased region" description="Acidic residues" evidence="1">
    <location>
        <begin position="110"/>
        <end position="119"/>
    </location>
</feature>
<feature type="compositionally biased region" description="Polar residues" evidence="1">
    <location>
        <begin position="218"/>
        <end position="237"/>
    </location>
</feature>
<dbReference type="GeneID" id="8851578"/>
<proteinExistence type="predicted"/>
<feature type="region of interest" description="Disordered" evidence="1">
    <location>
        <begin position="75"/>
        <end position="237"/>
    </location>
</feature>
<dbReference type="OrthoDB" id="5960226at2759"/>
<keyword evidence="4" id="KW-1185">Reference proteome</keyword>
<accession>D2VMC5</accession>
<sequence length="237" mass="27784">MPEHAIFQCFNCTAFSINQVTKNRKWKCKLCGSQQSIRKVFANSNQPKDLRPIVQELNMKRGEIEQEVLEARQLEEENEEQIVEKKPIYKQASASKWSQFKEEKKRYVHDDDEDEDEGFDVVTSLEKEKKSRKPATKSQSKKRKKAEDDGDEGEYAEYDEYDSYNSGNSRNTKSTSNKKNNSDWDSYNDETIPQTSEDNDHFFFEEEDEQPKKKTKPTFANNPTINKSSNSKWSKFV</sequence>
<dbReference type="RefSeq" id="XP_002674783.1">
    <property type="nucleotide sequence ID" value="XM_002674737.1"/>
</dbReference>
<dbReference type="Proteomes" id="UP000006671">
    <property type="component" value="Unassembled WGS sequence"/>
</dbReference>
<dbReference type="OMA" id="KMIKPFE"/>
<evidence type="ECO:0000313" key="4">
    <source>
        <dbReference type="Proteomes" id="UP000006671"/>
    </source>
</evidence>